<organism evidence="1 2">
    <name type="scientific">Rhodocytophaga rosea</name>
    <dbReference type="NCBI Taxonomy" id="2704465"/>
    <lineage>
        <taxon>Bacteria</taxon>
        <taxon>Pseudomonadati</taxon>
        <taxon>Bacteroidota</taxon>
        <taxon>Cytophagia</taxon>
        <taxon>Cytophagales</taxon>
        <taxon>Rhodocytophagaceae</taxon>
        <taxon>Rhodocytophaga</taxon>
    </lineage>
</organism>
<accession>A0A6C0GRQ3</accession>
<evidence type="ECO:0000313" key="2">
    <source>
        <dbReference type="Proteomes" id="UP000480178"/>
    </source>
</evidence>
<keyword evidence="2" id="KW-1185">Reference proteome</keyword>
<dbReference type="RefSeq" id="WP_162446718.1">
    <property type="nucleotide sequence ID" value="NZ_CP048222.1"/>
</dbReference>
<dbReference type="Proteomes" id="UP000480178">
    <property type="component" value="Chromosome"/>
</dbReference>
<evidence type="ECO:0000313" key="1">
    <source>
        <dbReference type="EMBL" id="QHT70746.1"/>
    </source>
</evidence>
<protein>
    <recommendedName>
        <fullName evidence="3">Four helix bundle protein</fullName>
    </recommendedName>
</protein>
<proteinExistence type="predicted"/>
<gene>
    <name evidence="1" type="ORF">GXP67_30910</name>
</gene>
<sequence length="85" mass="10279">MFQQEIDTTTAPEMHPNERIEKTALHEGRNFTTRLIRIWDEVQRFKKVGFIKTDDDLYFIAYRTAENELREVCEEMEALKKRLKD</sequence>
<name>A0A6C0GRQ3_9BACT</name>
<reference evidence="1 2" key="1">
    <citation type="submission" date="2020-01" db="EMBL/GenBank/DDBJ databases">
        <authorList>
            <person name="Kim M.K."/>
        </authorList>
    </citation>
    <scope>NUCLEOTIDE SEQUENCE [LARGE SCALE GENOMIC DNA]</scope>
    <source>
        <strain evidence="1 2">172606-1</strain>
    </source>
</reference>
<dbReference type="AlphaFoldDB" id="A0A6C0GRQ3"/>
<evidence type="ECO:0008006" key="3">
    <source>
        <dbReference type="Google" id="ProtNLM"/>
    </source>
</evidence>
<dbReference type="KEGG" id="rhoz:GXP67_30910"/>
<dbReference type="EMBL" id="CP048222">
    <property type="protein sequence ID" value="QHT70746.1"/>
    <property type="molecule type" value="Genomic_DNA"/>
</dbReference>